<keyword evidence="3" id="KW-0121">Carboxypeptidase</keyword>
<reference evidence="3 4" key="1">
    <citation type="journal article" date="2014" name="Int. J. Syst. Evol. Microbiol.">
        <title>Complete genome sequence of Corynebacterium casei LMG S-19264T (=DSM 44701T), isolated from a smear-ripened cheese.</title>
        <authorList>
            <consortium name="US DOE Joint Genome Institute (JGI-PGF)"/>
            <person name="Walter F."/>
            <person name="Albersmeier A."/>
            <person name="Kalinowski J."/>
            <person name="Ruckert C."/>
        </authorList>
    </citation>
    <scope>NUCLEOTIDE SEQUENCE [LARGE SCALE GENOMIC DNA]</scope>
    <source>
        <strain evidence="3 4">CGMCC 1.12925</strain>
    </source>
</reference>
<dbReference type="PANTHER" id="PTHR34385:SF1">
    <property type="entry name" value="PEPTIDOGLYCAN L-ALANYL-D-GLUTAMATE ENDOPEPTIDASE CWLK"/>
    <property type="match status" value="1"/>
</dbReference>
<dbReference type="SUPFAM" id="SSF55166">
    <property type="entry name" value="Hedgehog/DD-peptidase"/>
    <property type="match status" value="1"/>
</dbReference>
<evidence type="ECO:0000259" key="2">
    <source>
        <dbReference type="Pfam" id="PF02557"/>
    </source>
</evidence>
<dbReference type="InterPro" id="IPR052179">
    <property type="entry name" value="DD-CPase-like"/>
</dbReference>
<comment type="caution">
    <text evidence="3">The sequence shown here is derived from an EMBL/GenBank/DDBJ whole genome shotgun (WGS) entry which is preliminary data.</text>
</comment>
<sequence>MNRRTFVEYLGFSFVMLNSLSSLASVFKTNEKDFLIGKSKTSIFKKTGTHFLEKETALQFQLMQNAALQDGIEIEIASAFRSFSRQKKIFESKFEALQKENKTALEAIQQIIRYSSIPGTSRHHWGTEIDIIQKIDKNLYKGDVLSTSHFSKGGAFYNLHLWMQKNAASFGFYLSYTDAKDRTGFLYEPWHYSYLPSSKKYLKAYLQYNMQDLIQTEKVKGFQALDREFFNNYFTKYILGINPILK</sequence>
<feature type="signal peptide" evidence="1">
    <location>
        <begin position="1"/>
        <end position="24"/>
    </location>
</feature>
<keyword evidence="3" id="KW-0645">Protease</keyword>
<dbReference type="EMBL" id="BMGL01000005">
    <property type="protein sequence ID" value="GGE11138.1"/>
    <property type="molecule type" value="Genomic_DNA"/>
</dbReference>
<feature type="chain" id="PRO_5037112749" evidence="1">
    <location>
        <begin position="25"/>
        <end position="246"/>
    </location>
</feature>
<dbReference type="PANTHER" id="PTHR34385">
    <property type="entry name" value="D-ALANYL-D-ALANINE CARBOXYPEPTIDASE"/>
    <property type="match status" value="1"/>
</dbReference>
<keyword evidence="3" id="KW-0378">Hydrolase</keyword>
<proteinExistence type="predicted"/>
<dbReference type="RefSeq" id="WP_188405780.1">
    <property type="nucleotide sequence ID" value="NZ_BMGL01000005.1"/>
</dbReference>
<dbReference type="InterPro" id="IPR009045">
    <property type="entry name" value="Zn_M74/Hedgehog-like"/>
</dbReference>
<name>A0A917E7J1_9FLAO</name>
<evidence type="ECO:0000256" key="1">
    <source>
        <dbReference type="SAM" id="SignalP"/>
    </source>
</evidence>
<gene>
    <name evidence="3" type="ORF">GCM10010831_10760</name>
</gene>
<accession>A0A917E7J1</accession>
<feature type="domain" description="D-alanyl-D-alanine carboxypeptidase-like core" evidence="2">
    <location>
        <begin position="50"/>
        <end position="196"/>
    </location>
</feature>
<keyword evidence="4" id="KW-1185">Reference proteome</keyword>
<protein>
    <submittedName>
        <fullName evidence="3">D-alanyl-D-alanine carboxypeptidase</fullName>
    </submittedName>
</protein>
<keyword evidence="1" id="KW-0732">Signal</keyword>
<dbReference type="Pfam" id="PF02557">
    <property type="entry name" value="VanY"/>
    <property type="match status" value="1"/>
</dbReference>
<dbReference type="CDD" id="cd14847">
    <property type="entry name" value="DD-carboxypeptidase_like"/>
    <property type="match status" value="1"/>
</dbReference>
<evidence type="ECO:0000313" key="4">
    <source>
        <dbReference type="Proteomes" id="UP000599688"/>
    </source>
</evidence>
<dbReference type="Proteomes" id="UP000599688">
    <property type="component" value="Unassembled WGS sequence"/>
</dbReference>
<dbReference type="AlphaFoldDB" id="A0A917E7J1"/>
<evidence type="ECO:0000313" key="3">
    <source>
        <dbReference type="EMBL" id="GGE11138.1"/>
    </source>
</evidence>
<dbReference type="GO" id="GO:0004180">
    <property type="term" value="F:carboxypeptidase activity"/>
    <property type="evidence" value="ECO:0007669"/>
    <property type="project" value="UniProtKB-KW"/>
</dbReference>
<dbReference type="GO" id="GO:0006508">
    <property type="term" value="P:proteolysis"/>
    <property type="evidence" value="ECO:0007669"/>
    <property type="project" value="InterPro"/>
</dbReference>
<dbReference type="Gene3D" id="3.30.1380.10">
    <property type="match status" value="1"/>
</dbReference>
<dbReference type="InterPro" id="IPR003709">
    <property type="entry name" value="VanY-like_core_dom"/>
</dbReference>
<organism evidence="3 4">
    <name type="scientific">Psychroflexus salis</name>
    <dbReference type="NCBI Taxonomy" id="1526574"/>
    <lineage>
        <taxon>Bacteria</taxon>
        <taxon>Pseudomonadati</taxon>
        <taxon>Bacteroidota</taxon>
        <taxon>Flavobacteriia</taxon>
        <taxon>Flavobacteriales</taxon>
        <taxon>Flavobacteriaceae</taxon>
        <taxon>Psychroflexus</taxon>
    </lineage>
</organism>